<evidence type="ECO:0000313" key="2">
    <source>
        <dbReference type="Proteomes" id="UP000095283"/>
    </source>
</evidence>
<feature type="transmembrane region" description="Helical" evidence="1">
    <location>
        <begin position="12"/>
        <end position="31"/>
    </location>
</feature>
<evidence type="ECO:0000256" key="1">
    <source>
        <dbReference type="SAM" id="Phobius"/>
    </source>
</evidence>
<sequence length="38" mass="4503">MPSFDFFDINVSVLALFLHFSYLLLLSHLYFRSFPDCS</sequence>
<dbReference type="AlphaFoldDB" id="A0A1I7W915"/>
<dbReference type="WBParaSite" id="Hba_01145">
    <property type="protein sequence ID" value="Hba_01145"/>
    <property type="gene ID" value="Hba_01145"/>
</dbReference>
<keyword evidence="1" id="KW-0472">Membrane</keyword>
<accession>A0A1I7W915</accession>
<evidence type="ECO:0000313" key="3">
    <source>
        <dbReference type="WBParaSite" id="Hba_01145"/>
    </source>
</evidence>
<organism evidence="2 3">
    <name type="scientific">Heterorhabditis bacteriophora</name>
    <name type="common">Entomopathogenic nematode worm</name>
    <dbReference type="NCBI Taxonomy" id="37862"/>
    <lineage>
        <taxon>Eukaryota</taxon>
        <taxon>Metazoa</taxon>
        <taxon>Ecdysozoa</taxon>
        <taxon>Nematoda</taxon>
        <taxon>Chromadorea</taxon>
        <taxon>Rhabditida</taxon>
        <taxon>Rhabditina</taxon>
        <taxon>Rhabditomorpha</taxon>
        <taxon>Strongyloidea</taxon>
        <taxon>Heterorhabditidae</taxon>
        <taxon>Heterorhabditis</taxon>
    </lineage>
</organism>
<name>A0A1I7W915_HETBA</name>
<reference evidence="3" key="1">
    <citation type="submission" date="2016-11" db="UniProtKB">
        <authorList>
            <consortium name="WormBaseParasite"/>
        </authorList>
    </citation>
    <scope>IDENTIFICATION</scope>
</reference>
<keyword evidence="1" id="KW-1133">Transmembrane helix</keyword>
<keyword evidence="2" id="KW-1185">Reference proteome</keyword>
<proteinExistence type="predicted"/>
<keyword evidence="1" id="KW-0812">Transmembrane</keyword>
<protein>
    <submittedName>
        <fullName evidence="3">Uncharacterized protein</fullName>
    </submittedName>
</protein>
<dbReference type="Proteomes" id="UP000095283">
    <property type="component" value="Unplaced"/>
</dbReference>